<dbReference type="InterPro" id="IPR006062">
    <property type="entry name" value="His_biosynth"/>
</dbReference>
<keyword evidence="3 5" id="KW-0368">Histidine biosynthesis</keyword>
<organism evidence="7 8">
    <name type="scientific">Methylocystis rosea</name>
    <dbReference type="NCBI Taxonomy" id="173366"/>
    <lineage>
        <taxon>Bacteria</taxon>
        <taxon>Pseudomonadati</taxon>
        <taxon>Pseudomonadota</taxon>
        <taxon>Alphaproteobacteria</taxon>
        <taxon>Hyphomicrobiales</taxon>
        <taxon>Methylocystaceae</taxon>
        <taxon>Methylocystis</taxon>
    </lineage>
</organism>
<evidence type="ECO:0000256" key="4">
    <source>
        <dbReference type="ARBA" id="ARBA00029440"/>
    </source>
</evidence>
<dbReference type="InterPro" id="IPR011060">
    <property type="entry name" value="RibuloseP-bd_barrel"/>
</dbReference>
<proteinExistence type="inferred from homology"/>
<evidence type="ECO:0000313" key="7">
    <source>
        <dbReference type="EMBL" id="QGM94493.1"/>
    </source>
</evidence>
<comment type="pathway">
    <text evidence="4">Amino-acid biosynthesis.</text>
</comment>
<dbReference type="Gene3D" id="3.20.20.70">
    <property type="entry name" value="Aldolase class I"/>
    <property type="match status" value="1"/>
</dbReference>
<dbReference type="Proteomes" id="UP000424673">
    <property type="component" value="Chromosome"/>
</dbReference>
<name>A0ABX6EI90_9HYPH</name>
<comment type="similarity">
    <text evidence="1 5">Belongs to the HisA/HisF family.</text>
</comment>
<dbReference type="Pfam" id="PF00977">
    <property type="entry name" value="His_biosynth"/>
    <property type="match status" value="1"/>
</dbReference>
<dbReference type="InterPro" id="IPR013785">
    <property type="entry name" value="Aldolase_TIM"/>
</dbReference>
<accession>A0ABX6EI90</accession>
<dbReference type="PANTHER" id="PTHR43090:SF2">
    <property type="entry name" value="1-(5-PHOSPHORIBOSYL)-5-[(5-PHOSPHORIBOSYLAMINO)METHYLIDENEAMINO] IMIDAZOLE-4-CARBOXAMIDE ISOMERASE"/>
    <property type="match status" value="1"/>
</dbReference>
<dbReference type="CDD" id="cd04723">
    <property type="entry name" value="HisA_HisF"/>
    <property type="match status" value="1"/>
</dbReference>
<keyword evidence="2 5" id="KW-0028">Amino-acid biosynthesis</keyword>
<reference evidence="7 8" key="2">
    <citation type="journal article" date="2021" name="AMB Express">
        <title>Isolation and characterisation of Methylocystis spp. for poly-3-hydroxybutyrate production using waste methane feedstocks.</title>
        <authorList>
            <person name="Rumah B.L."/>
            <person name="Stead C.E."/>
            <person name="Claxton Stevens B.H."/>
            <person name="Minton N.P."/>
            <person name="Grosse-Honebrink A."/>
            <person name="Zhang Y."/>
        </authorList>
    </citation>
    <scope>NUCLEOTIDE SEQUENCE [LARGE SCALE GENOMIC DNA]</scope>
    <source>
        <strain evidence="7 8">BRCS1</strain>
    </source>
</reference>
<evidence type="ECO:0000256" key="5">
    <source>
        <dbReference type="RuleBase" id="RU003657"/>
    </source>
</evidence>
<sequence length="256" mass="27555">MQIIPVIDIRNGAVMRARAGDRDSYKPISTPLASTSAPGDVVAGFLTLHPFEKFYIADLDAIEGRGDNRCEIGALAERFPTLRFMVDAGAASCDWRGAARVDCVIGSECLRDGDSLHVAKHDPNVVLSLDFRDEVFLGADALDQCPRLWPRRIIVMTLTRVGVSAGPDFARVSQIIARAGDRRVFAAGGVRGADDLERLEAIGAAGALVATALHDGALTRADLDRFASAHKKKGSPEAPLASEPPKLSWRRKDVSR</sequence>
<feature type="region of interest" description="Disordered" evidence="6">
    <location>
        <begin position="228"/>
        <end position="256"/>
    </location>
</feature>
<evidence type="ECO:0000256" key="2">
    <source>
        <dbReference type="ARBA" id="ARBA00022605"/>
    </source>
</evidence>
<protein>
    <submittedName>
        <fullName evidence="7">Nickel transporter</fullName>
    </submittedName>
</protein>
<evidence type="ECO:0000256" key="6">
    <source>
        <dbReference type="SAM" id="MobiDB-lite"/>
    </source>
</evidence>
<dbReference type="InterPro" id="IPR044524">
    <property type="entry name" value="Isoase_HisA-like"/>
</dbReference>
<gene>
    <name evidence="7" type="ORF">F7D13_10915</name>
</gene>
<keyword evidence="8" id="KW-1185">Reference proteome</keyword>
<reference evidence="8" key="1">
    <citation type="submission" date="2019-09" db="EMBL/GenBank/DDBJ databases">
        <title>Isolation and complete genome sequencing of Methylocystis species.</title>
        <authorList>
            <person name="Rumah B.L."/>
            <person name="Stead C.E."/>
            <person name="Stevens B.C."/>
            <person name="Minton N.P."/>
            <person name="Grosse-Honebrink A."/>
            <person name="Zhang Y."/>
        </authorList>
    </citation>
    <scope>NUCLEOTIDE SEQUENCE [LARGE SCALE GENOMIC DNA]</scope>
    <source>
        <strain evidence="8">BRCS1</strain>
    </source>
</reference>
<evidence type="ECO:0000256" key="1">
    <source>
        <dbReference type="ARBA" id="ARBA00009667"/>
    </source>
</evidence>
<dbReference type="SUPFAM" id="SSF51366">
    <property type="entry name" value="Ribulose-phoshate binding barrel"/>
    <property type="match status" value="1"/>
</dbReference>
<evidence type="ECO:0000256" key="3">
    <source>
        <dbReference type="ARBA" id="ARBA00023102"/>
    </source>
</evidence>
<dbReference type="PANTHER" id="PTHR43090">
    <property type="entry name" value="1-(5-PHOSPHORIBOSYL)-5-[(5-PHOSPHORIBOSYLAMINO)METHYLIDENEAMINO] IMIDAZOLE-4-CARBOXAMIDE ISOMERASE"/>
    <property type="match status" value="1"/>
</dbReference>
<evidence type="ECO:0000313" key="8">
    <source>
        <dbReference type="Proteomes" id="UP000424673"/>
    </source>
</evidence>
<dbReference type="RefSeq" id="WP_154452609.1">
    <property type="nucleotide sequence ID" value="NZ_CP044328.1"/>
</dbReference>
<dbReference type="EMBL" id="CP044328">
    <property type="protein sequence ID" value="QGM94493.1"/>
    <property type="molecule type" value="Genomic_DNA"/>
</dbReference>